<protein>
    <recommendedName>
        <fullName evidence="1">F-box domain-containing protein</fullName>
    </recommendedName>
</protein>
<reference evidence="2 3" key="1">
    <citation type="journal article" date="2010" name="Cell">
        <title>The genome of Naegleria gruberi illuminates early eukaryotic versatility.</title>
        <authorList>
            <person name="Fritz-Laylin L.K."/>
            <person name="Prochnik S.E."/>
            <person name="Ginger M.L."/>
            <person name="Dacks J.B."/>
            <person name="Carpenter M.L."/>
            <person name="Field M.C."/>
            <person name="Kuo A."/>
            <person name="Paredez A."/>
            <person name="Chapman J."/>
            <person name="Pham J."/>
            <person name="Shu S."/>
            <person name="Neupane R."/>
            <person name="Cipriano M."/>
            <person name="Mancuso J."/>
            <person name="Tu H."/>
            <person name="Salamov A."/>
            <person name="Lindquist E."/>
            <person name="Shapiro H."/>
            <person name="Lucas S."/>
            <person name="Grigoriev I.V."/>
            <person name="Cande W.Z."/>
            <person name="Fulton C."/>
            <person name="Rokhsar D.S."/>
            <person name="Dawson S.C."/>
        </authorList>
    </citation>
    <scope>NUCLEOTIDE SEQUENCE [LARGE SCALE GENOMIC DNA]</scope>
    <source>
        <strain evidence="2 3">NEG-M</strain>
    </source>
</reference>
<dbReference type="EMBL" id="GG738902">
    <property type="protein sequence ID" value="EFC39149.1"/>
    <property type="molecule type" value="Genomic_DNA"/>
</dbReference>
<name>D2VVQ9_NAEGR</name>
<dbReference type="Proteomes" id="UP000006671">
    <property type="component" value="Unassembled WGS sequence"/>
</dbReference>
<dbReference type="PROSITE" id="PS50181">
    <property type="entry name" value="FBOX"/>
    <property type="match status" value="1"/>
</dbReference>
<organism evidence="3">
    <name type="scientific">Naegleria gruberi</name>
    <name type="common">Amoeba</name>
    <dbReference type="NCBI Taxonomy" id="5762"/>
    <lineage>
        <taxon>Eukaryota</taxon>
        <taxon>Discoba</taxon>
        <taxon>Heterolobosea</taxon>
        <taxon>Tetramitia</taxon>
        <taxon>Eutetramitia</taxon>
        <taxon>Vahlkampfiidae</taxon>
        <taxon>Naegleria</taxon>
    </lineage>
</organism>
<dbReference type="InterPro" id="IPR036047">
    <property type="entry name" value="F-box-like_dom_sf"/>
</dbReference>
<dbReference type="RefSeq" id="XP_002671893.1">
    <property type="nucleotide sequence ID" value="XM_002671847.1"/>
</dbReference>
<dbReference type="OrthoDB" id="10328765at2759"/>
<dbReference type="VEuPathDB" id="AmoebaDB:NAEGRDRAFT_73109"/>
<dbReference type="GeneID" id="8858431"/>
<evidence type="ECO:0000313" key="2">
    <source>
        <dbReference type="EMBL" id="EFC39149.1"/>
    </source>
</evidence>
<dbReference type="InParanoid" id="D2VVQ9"/>
<dbReference type="SUPFAM" id="SSF81383">
    <property type="entry name" value="F-box domain"/>
    <property type="match status" value="1"/>
</dbReference>
<evidence type="ECO:0000313" key="3">
    <source>
        <dbReference type="Proteomes" id="UP000006671"/>
    </source>
</evidence>
<dbReference type="KEGG" id="ngr:NAEGRDRAFT_73109"/>
<dbReference type="AlphaFoldDB" id="D2VVQ9"/>
<keyword evidence="3" id="KW-1185">Reference proteome</keyword>
<sequence length="268" mass="31161">MKRQLKEESTKGAKKTKRDEMNMNEMIELAMTDQVLVFGSESATLSSIKLNNVECPQEILSLILDYANVEALQNIKLVSKSFYDLSVMDKRYEKAMMEEFPLYSRRLKHLNEFNGLVMKLLKRRFVTKNDDERLERLFWWIVGKSEGKCDNVEKIIVDNSLVDIAARIETKFYKVLDHLVSIGRDNDMDDFEDDGGMYAVCKIISEGEEYYNKICADPESGAESEGYENYMYPFNRTTYIPEDYSESELEEVYEALASGYKAFKELNL</sequence>
<proteinExistence type="predicted"/>
<dbReference type="OMA" id="YLAGEDH"/>
<gene>
    <name evidence="2" type="ORF">NAEGRDRAFT_73109</name>
</gene>
<dbReference type="InterPro" id="IPR001810">
    <property type="entry name" value="F-box_dom"/>
</dbReference>
<feature type="domain" description="F-box" evidence="1">
    <location>
        <begin position="49"/>
        <end position="95"/>
    </location>
</feature>
<evidence type="ECO:0000259" key="1">
    <source>
        <dbReference type="PROSITE" id="PS50181"/>
    </source>
</evidence>
<accession>D2VVQ9</accession>